<evidence type="ECO:0000256" key="12">
    <source>
        <dbReference type="ARBA" id="ARBA00023012"/>
    </source>
</evidence>
<feature type="domain" description="PAS" evidence="16">
    <location>
        <begin position="384"/>
        <end position="429"/>
    </location>
</feature>
<dbReference type="CDD" id="cd00130">
    <property type="entry name" value="PAS"/>
    <property type="match status" value="1"/>
</dbReference>
<feature type="transmembrane region" description="Helical" evidence="14">
    <location>
        <begin position="289"/>
        <end position="312"/>
    </location>
</feature>
<dbReference type="Pfam" id="PF02518">
    <property type="entry name" value="HATPase_c"/>
    <property type="match status" value="1"/>
</dbReference>
<dbReference type="Pfam" id="PF00512">
    <property type="entry name" value="HisKA"/>
    <property type="match status" value="1"/>
</dbReference>
<dbReference type="Proteomes" id="UP000034746">
    <property type="component" value="Unassembled WGS sequence"/>
</dbReference>
<dbReference type="InterPro" id="IPR036097">
    <property type="entry name" value="HisK_dim/P_sf"/>
</dbReference>
<evidence type="ECO:0000256" key="11">
    <source>
        <dbReference type="ARBA" id="ARBA00022989"/>
    </source>
</evidence>
<dbReference type="SMART" id="SM00304">
    <property type="entry name" value="HAMP"/>
    <property type="match status" value="1"/>
</dbReference>
<dbReference type="Gene3D" id="3.30.450.20">
    <property type="entry name" value="PAS domain"/>
    <property type="match status" value="1"/>
</dbReference>
<dbReference type="InterPro" id="IPR036890">
    <property type="entry name" value="HATPase_C_sf"/>
</dbReference>
<evidence type="ECO:0000256" key="4">
    <source>
        <dbReference type="ARBA" id="ARBA00022475"/>
    </source>
</evidence>
<keyword evidence="8" id="KW-0547">Nucleotide-binding</keyword>
<dbReference type="InterPro" id="IPR000014">
    <property type="entry name" value="PAS"/>
</dbReference>
<keyword evidence="10" id="KW-0067">ATP-binding</keyword>
<dbReference type="EC" id="2.7.13.3" evidence="3"/>
<dbReference type="AlphaFoldDB" id="A0A0G0Y9R5"/>
<evidence type="ECO:0000256" key="9">
    <source>
        <dbReference type="ARBA" id="ARBA00022777"/>
    </source>
</evidence>
<dbReference type="PANTHER" id="PTHR43065">
    <property type="entry name" value="SENSOR HISTIDINE KINASE"/>
    <property type="match status" value="1"/>
</dbReference>
<dbReference type="Gene3D" id="3.30.565.10">
    <property type="entry name" value="Histidine kinase-like ATPase, C-terminal domain"/>
    <property type="match status" value="1"/>
</dbReference>
<dbReference type="PROSITE" id="PS50109">
    <property type="entry name" value="HIS_KIN"/>
    <property type="match status" value="1"/>
</dbReference>
<feature type="transmembrane region" description="Helical" evidence="14">
    <location>
        <begin position="37"/>
        <end position="61"/>
    </location>
</feature>
<dbReference type="PRINTS" id="PR00344">
    <property type="entry name" value="BCTRLSENSOR"/>
</dbReference>
<dbReference type="PATRIC" id="fig|1618997.3.peg.1103"/>
<comment type="subcellular location">
    <subcellularLocation>
        <location evidence="2">Cell membrane</location>
        <topology evidence="2">Multi-pass membrane protein</topology>
    </subcellularLocation>
</comment>
<dbReference type="NCBIfam" id="TIGR00229">
    <property type="entry name" value="sensory_box"/>
    <property type="match status" value="1"/>
</dbReference>
<dbReference type="PANTHER" id="PTHR43065:SF42">
    <property type="entry name" value="TWO-COMPONENT SENSOR PPRA"/>
    <property type="match status" value="1"/>
</dbReference>
<evidence type="ECO:0000256" key="7">
    <source>
        <dbReference type="ARBA" id="ARBA00022692"/>
    </source>
</evidence>
<evidence type="ECO:0000256" key="13">
    <source>
        <dbReference type="ARBA" id="ARBA00023136"/>
    </source>
</evidence>
<dbReference type="Pfam" id="PF00989">
    <property type="entry name" value="PAS"/>
    <property type="match status" value="1"/>
</dbReference>
<dbReference type="GO" id="GO:0005886">
    <property type="term" value="C:plasma membrane"/>
    <property type="evidence" value="ECO:0007669"/>
    <property type="project" value="UniProtKB-SubCell"/>
</dbReference>
<reference evidence="18 19" key="1">
    <citation type="journal article" date="2015" name="Nature">
        <title>rRNA introns, odd ribosomes, and small enigmatic genomes across a large radiation of phyla.</title>
        <authorList>
            <person name="Brown C.T."/>
            <person name="Hug L.A."/>
            <person name="Thomas B.C."/>
            <person name="Sharon I."/>
            <person name="Castelle C.J."/>
            <person name="Singh A."/>
            <person name="Wilkins M.J."/>
            <person name="Williams K.H."/>
            <person name="Banfield J.F."/>
        </authorList>
    </citation>
    <scope>NUCLEOTIDE SEQUENCE [LARGE SCALE GENOMIC DNA]</scope>
</reference>
<name>A0A0G0Y9R5_9BACT</name>
<evidence type="ECO:0000259" key="15">
    <source>
        <dbReference type="PROSITE" id="PS50109"/>
    </source>
</evidence>
<dbReference type="CDD" id="cd00082">
    <property type="entry name" value="HisKA"/>
    <property type="match status" value="1"/>
</dbReference>
<proteinExistence type="predicted"/>
<dbReference type="Gene3D" id="1.10.287.130">
    <property type="match status" value="1"/>
</dbReference>
<feature type="transmembrane region" description="Helical" evidence="14">
    <location>
        <begin position="81"/>
        <end position="104"/>
    </location>
</feature>
<dbReference type="InterPro" id="IPR005467">
    <property type="entry name" value="His_kinase_dom"/>
</dbReference>
<keyword evidence="11 14" id="KW-1133">Transmembrane helix</keyword>
<dbReference type="SUPFAM" id="SSF55874">
    <property type="entry name" value="ATPase domain of HSP90 chaperone/DNA topoisomerase II/histidine kinase"/>
    <property type="match status" value="1"/>
</dbReference>
<dbReference type="SMART" id="SM00387">
    <property type="entry name" value="HATPase_c"/>
    <property type="match status" value="1"/>
</dbReference>
<dbReference type="InterPro" id="IPR004358">
    <property type="entry name" value="Sig_transdc_His_kin-like_C"/>
</dbReference>
<dbReference type="GO" id="GO:0005524">
    <property type="term" value="F:ATP binding"/>
    <property type="evidence" value="ECO:0007669"/>
    <property type="project" value="UniProtKB-KW"/>
</dbReference>
<keyword evidence="9 18" id="KW-0418">Kinase</keyword>
<gene>
    <name evidence="18" type="ORF">UU48_C0020G0003</name>
</gene>
<dbReference type="GO" id="GO:0006355">
    <property type="term" value="P:regulation of DNA-templated transcription"/>
    <property type="evidence" value="ECO:0007669"/>
    <property type="project" value="InterPro"/>
</dbReference>
<dbReference type="Pfam" id="PF00672">
    <property type="entry name" value="HAMP"/>
    <property type="match status" value="1"/>
</dbReference>
<dbReference type="InterPro" id="IPR003594">
    <property type="entry name" value="HATPase_dom"/>
</dbReference>
<dbReference type="SUPFAM" id="SSF103190">
    <property type="entry name" value="Sensory domain-like"/>
    <property type="match status" value="1"/>
</dbReference>
<dbReference type="GO" id="GO:0000155">
    <property type="term" value="F:phosphorelay sensor kinase activity"/>
    <property type="evidence" value="ECO:0007669"/>
    <property type="project" value="InterPro"/>
</dbReference>
<keyword evidence="7 14" id="KW-0812">Transmembrane</keyword>
<feature type="domain" description="HAMP" evidence="17">
    <location>
        <begin position="313"/>
        <end position="365"/>
    </location>
</feature>
<dbReference type="PROSITE" id="PS50885">
    <property type="entry name" value="HAMP"/>
    <property type="match status" value="1"/>
</dbReference>
<dbReference type="InterPro" id="IPR013767">
    <property type="entry name" value="PAS_fold"/>
</dbReference>
<dbReference type="Gene3D" id="6.10.340.10">
    <property type="match status" value="1"/>
</dbReference>
<dbReference type="InterPro" id="IPR045671">
    <property type="entry name" value="NtrY-like_N"/>
</dbReference>
<protein>
    <recommendedName>
        <fullName evidence="3">histidine kinase</fullName>
        <ecNumber evidence="3">2.7.13.3</ecNumber>
    </recommendedName>
</protein>
<evidence type="ECO:0000256" key="5">
    <source>
        <dbReference type="ARBA" id="ARBA00022553"/>
    </source>
</evidence>
<keyword evidence="13 14" id="KW-0472">Membrane</keyword>
<dbReference type="SMART" id="SM00388">
    <property type="entry name" value="HisKA"/>
    <property type="match status" value="1"/>
</dbReference>
<dbReference type="InterPro" id="IPR003661">
    <property type="entry name" value="HisK_dim/P_dom"/>
</dbReference>
<dbReference type="InterPro" id="IPR035965">
    <property type="entry name" value="PAS-like_dom_sf"/>
</dbReference>
<keyword evidence="4" id="KW-1003">Cell membrane</keyword>
<dbReference type="SUPFAM" id="SSF47384">
    <property type="entry name" value="Homodimeric domain of signal transducing histidine kinase"/>
    <property type="match status" value="1"/>
</dbReference>
<dbReference type="CDD" id="cd06225">
    <property type="entry name" value="HAMP"/>
    <property type="match status" value="1"/>
</dbReference>
<accession>A0A0G0Y9R5</accession>
<evidence type="ECO:0000256" key="3">
    <source>
        <dbReference type="ARBA" id="ARBA00012438"/>
    </source>
</evidence>
<evidence type="ECO:0000256" key="14">
    <source>
        <dbReference type="SAM" id="Phobius"/>
    </source>
</evidence>
<keyword evidence="12" id="KW-0902">Two-component regulatory system</keyword>
<sequence length="725" mass="81420">MKRPIIIISAFLTLTISLSIAEVLFAKRGSSLLGNNILVLTLFNINLILIVVLFLLLSRSVVKFIFDKHQTMFGNRFRTKLILAFVGFSIIPSILLFIVASGLLTNSINNWFNIQVEKSLINSLDVARSYYDEEKKDILSASMFLSDYIAQGGLIQTSQKPVLSKLIEEKKVEHNLSGVEVFNSKGELLSRSVNNNLIKRGFLKMTDELVQKGLRGENAAIVRSTSSGDIVIGITPVFSSDKDKKELVGIIIVATHITKSLVAKMEEITRQFEEYSQMQSLKQPIKSSYILSFFIITLLIIFSAIWFGYYMAKGITIPIQKLAEATQAVADGNLDVRVDTVTKDEIGVLINSFNKMTEDLKQGKLRLEEAYISLRDSNIEIEQRRAYMETVLENVATGVISIDRDGEITTFNRAAERILGIHKEDISGKGFQEILIRIPNDAAKNIIKKIRGGGGNIDNEEMQLNMNGRNVTLRIMMTTLYDAANHFLGNVIVFDDLSELIKAQRMAAWQEVAKSLAHEIKNPLTPIQLCTERLRKKYYERGENYDKIFDDCTSTIIKEVNALKMLVNEFSNFARMPAAKPSPDNINSIIKDVVLLYSSAHKDININEDLSDPIPQINVDRDQIKRVFINLFENAVEAMNGNGHVWIKTEYDDTVRMIRVEVADDGIGVSAEDKEKLFIPYFSRKKTGTGLGLAIVNRVVSDHNGKITISDNSPRGTKFTIELPV</sequence>
<keyword evidence="5" id="KW-0597">Phosphoprotein</keyword>
<dbReference type="InterPro" id="IPR003660">
    <property type="entry name" value="HAMP_dom"/>
</dbReference>
<evidence type="ECO:0000313" key="19">
    <source>
        <dbReference type="Proteomes" id="UP000034746"/>
    </source>
</evidence>
<dbReference type="PIRSF" id="PIRSF037532">
    <property type="entry name" value="STHK_NtrY"/>
    <property type="match status" value="1"/>
</dbReference>
<feature type="domain" description="Histidine kinase" evidence="15">
    <location>
        <begin position="515"/>
        <end position="725"/>
    </location>
</feature>
<comment type="catalytic activity">
    <reaction evidence="1">
        <text>ATP + protein L-histidine = ADP + protein N-phospho-L-histidine.</text>
        <dbReference type="EC" id="2.7.13.3"/>
    </reaction>
</comment>
<dbReference type="SUPFAM" id="SSF55785">
    <property type="entry name" value="PYP-like sensor domain (PAS domain)"/>
    <property type="match status" value="1"/>
</dbReference>
<evidence type="ECO:0000256" key="2">
    <source>
        <dbReference type="ARBA" id="ARBA00004651"/>
    </source>
</evidence>
<organism evidence="18 19">
    <name type="scientific">Candidatus Uhrbacteria bacterium GW2011_GWF2_41_16</name>
    <dbReference type="NCBI Taxonomy" id="1618997"/>
    <lineage>
        <taxon>Bacteria</taxon>
        <taxon>Candidatus Uhriibacteriota</taxon>
    </lineage>
</organism>
<comment type="caution">
    <text evidence="18">The sequence shown here is derived from an EMBL/GenBank/DDBJ whole genome shotgun (WGS) entry which is preliminary data.</text>
</comment>
<evidence type="ECO:0000256" key="8">
    <source>
        <dbReference type="ARBA" id="ARBA00022741"/>
    </source>
</evidence>
<dbReference type="SUPFAM" id="SSF158472">
    <property type="entry name" value="HAMP domain-like"/>
    <property type="match status" value="1"/>
</dbReference>
<keyword evidence="6" id="KW-0808">Transferase</keyword>
<dbReference type="PROSITE" id="PS50112">
    <property type="entry name" value="PAS"/>
    <property type="match status" value="1"/>
</dbReference>
<dbReference type="Pfam" id="PF19312">
    <property type="entry name" value="NtrY_N"/>
    <property type="match status" value="1"/>
</dbReference>
<dbReference type="SMART" id="SM00091">
    <property type="entry name" value="PAS"/>
    <property type="match status" value="1"/>
</dbReference>
<evidence type="ECO:0000313" key="18">
    <source>
        <dbReference type="EMBL" id="KKR97007.1"/>
    </source>
</evidence>
<evidence type="ECO:0000256" key="10">
    <source>
        <dbReference type="ARBA" id="ARBA00022840"/>
    </source>
</evidence>
<dbReference type="InterPro" id="IPR029151">
    <property type="entry name" value="Sensor-like_sf"/>
</dbReference>
<dbReference type="InterPro" id="IPR017232">
    <property type="entry name" value="NtrY"/>
</dbReference>
<evidence type="ECO:0000256" key="6">
    <source>
        <dbReference type="ARBA" id="ARBA00022679"/>
    </source>
</evidence>
<evidence type="ECO:0000259" key="16">
    <source>
        <dbReference type="PROSITE" id="PS50112"/>
    </source>
</evidence>
<evidence type="ECO:0000256" key="1">
    <source>
        <dbReference type="ARBA" id="ARBA00000085"/>
    </source>
</evidence>
<evidence type="ECO:0000259" key="17">
    <source>
        <dbReference type="PROSITE" id="PS50885"/>
    </source>
</evidence>
<dbReference type="EMBL" id="LCAU01000020">
    <property type="protein sequence ID" value="KKR97007.1"/>
    <property type="molecule type" value="Genomic_DNA"/>
</dbReference>